<organism evidence="4 5">
    <name type="scientific">Vanrija humicola</name>
    <name type="common">Yeast</name>
    <name type="synonym">Cryptococcus humicola</name>
    <dbReference type="NCBI Taxonomy" id="5417"/>
    <lineage>
        <taxon>Eukaryota</taxon>
        <taxon>Fungi</taxon>
        <taxon>Dikarya</taxon>
        <taxon>Basidiomycota</taxon>
        <taxon>Agaricomycotina</taxon>
        <taxon>Tremellomycetes</taxon>
        <taxon>Trichosporonales</taxon>
        <taxon>Trichosporonaceae</taxon>
        <taxon>Vanrija</taxon>
    </lineage>
</organism>
<proteinExistence type="predicted"/>
<sequence>MAPSPTPGPSSPSSSSSAHQTPYTINNRYLNGKTQHPLTLKYVGPLPPGAASSTTWLGVEYDDPAHGKGHDGVYKGEQVFQTRQTGAGAFIKYAPGVLLSGTTLIEAVQERYGPLVPSDADADAQSSAPGADDVVLGSSNAAIVVEAPNLDGVRRRIGQLERRKEIGFEGEWVAGLGGSAEERRVFKERLAGVRTLDLSRNLVPTWAVMADIVAHLTGLKSLILNHSRTICEPDLDDEQRALLCEVFRGITELHLGNAAISWAEALDIGSVFPSLEVLFLNDDARLVSLDRRADQDVGRCLPQLKTLSLDNCPLGDWEAIGAELVQLPSLEALNLSSVPITTIAPPATPPLAHLTLLVLSDSRITAWRDIDALNLWTSGKLEQLRISFVPREAAASASVISGDARVDRSFLIAKLPSLTTLNGSQVGSWFTQL</sequence>
<dbReference type="AlphaFoldDB" id="A0A7D8Z3V0"/>
<dbReference type="InterPro" id="IPR036859">
    <property type="entry name" value="CAP-Gly_dom_sf"/>
</dbReference>
<keyword evidence="5" id="KW-1185">Reference proteome</keyword>
<feature type="region of interest" description="Disordered" evidence="2">
    <location>
        <begin position="1"/>
        <end position="22"/>
    </location>
</feature>
<dbReference type="InterPro" id="IPR050328">
    <property type="entry name" value="Dev_Immune_Receptor"/>
</dbReference>
<feature type="compositionally biased region" description="Pro residues" evidence="2">
    <location>
        <begin position="1"/>
        <end position="10"/>
    </location>
</feature>
<dbReference type="Gene3D" id="3.80.10.10">
    <property type="entry name" value="Ribonuclease Inhibitor"/>
    <property type="match status" value="2"/>
</dbReference>
<reference evidence="4 5" key="1">
    <citation type="journal article" date="2019" name="PLoS Genet.">
        <title>Convergent evolution of linked mating-type loci in basidiomycete fungi.</title>
        <authorList>
            <person name="Sun S."/>
            <person name="Coelho M.A."/>
            <person name="Heitman J."/>
            <person name="Nowrousian M."/>
        </authorList>
    </citation>
    <scope>NUCLEOTIDE SEQUENCE [LARGE SCALE GENOMIC DNA]</scope>
    <source>
        <strain evidence="4 5">CBS 4282</strain>
    </source>
</reference>
<name>A0A7D8Z3V0_VANHU</name>
<dbReference type="InterPro" id="IPR000938">
    <property type="entry name" value="CAP-Gly_domain"/>
</dbReference>
<dbReference type="PANTHER" id="PTHR24373:SF370">
    <property type="entry name" value="FISH-LIPS, ISOFORM E"/>
    <property type="match status" value="1"/>
</dbReference>
<evidence type="ECO:0000313" key="4">
    <source>
        <dbReference type="EMBL" id="TXT10560.1"/>
    </source>
</evidence>
<gene>
    <name evidence="4" type="ORF">VHUM_02065</name>
</gene>
<dbReference type="Pfam" id="PF01302">
    <property type="entry name" value="CAP_GLY"/>
    <property type="match status" value="1"/>
</dbReference>
<dbReference type="EMBL" id="QKWK01000005">
    <property type="protein sequence ID" value="TXT10560.1"/>
    <property type="molecule type" value="Genomic_DNA"/>
</dbReference>
<dbReference type="Proteomes" id="UP000473826">
    <property type="component" value="Unassembled WGS sequence"/>
</dbReference>
<dbReference type="PROSITE" id="PS50245">
    <property type="entry name" value="CAP_GLY_2"/>
    <property type="match status" value="1"/>
</dbReference>
<evidence type="ECO:0000256" key="1">
    <source>
        <dbReference type="ARBA" id="ARBA00022729"/>
    </source>
</evidence>
<dbReference type="SUPFAM" id="SSF74924">
    <property type="entry name" value="Cap-Gly domain"/>
    <property type="match status" value="1"/>
</dbReference>
<dbReference type="GO" id="GO:0005615">
    <property type="term" value="C:extracellular space"/>
    <property type="evidence" value="ECO:0007669"/>
    <property type="project" value="TreeGrafter"/>
</dbReference>
<dbReference type="GO" id="GO:0031012">
    <property type="term" value="C:extracellular matrix"/>
    <property type="evidence" value="ECO:0007669"/>
    <property type="project" value="TreeGrafter"/>
</dbReference>
<evidence type="ECO:0000256" key="2">
    <source>
        <dbReference type="SAM" id="MobiDB-lite"/>
    </source>
</evidence>
<dbReference type="SMART" id="SM01052">
    <property type="entry name" value="CAP_GLY"/>
    <property type="match status" value="1"/>
</dbReference>
<evidence type="ECO:0000313" key="5">
    <source>
        <dbReference type="Proteomes" id="UP000473826"/>
    </source>
</evidence>
<evidence type="ECO:0000259" key="3">
    <source>
        <dbReference type="PROSITE" id="PS50245"/>
    </source>
</evidence>
<comment type="caution">
    <text evidence="4">The sequence shown here is derived from an EMBL/GenBank/DDBJ whole genome shotgun (WGS) entry which is preliminary data.</text>
</comment>
<dbReference type="OrthoDB" id="5273213at2759"/>
<keyword evidence="1" id="KW-0732">Signal</keyword>
<feature type="domain" description="CAP-Gly" evidence="3">
    <location>
        <begin position="56"/>
        <end position="92"/>
    </location>
</feature>
<dbReference type="Gene3D" id="2.30.30.190">
    <property type="entry name" value="CAP Gly-rich-like domain"/>
    <property type="match status" value="1"/>
</dbReference>
<accession>A0A7D8Z3V0</accession>
<dbReference type="SUPFAM" id="SSF52047">
    <property type="entry name" value="RNI-like"/>
    <property type="match status" value="1"/>
</dbReference>
<dbReference type="InterPro" id="IPR032675">
    <property type="entry name" value="LRR_dom_sf"/>
</dbReference>
<protein>
    <recommendedName>
        <fullName evidence="3">CAP-Gly domain-containing protein</fullName>
    </recommendedName>
</protein>
<dbReference type="PANTHER" id="PTHR24373">
    <property type="entry name" value="SLIT RELATED LEUCINE-RICH REPEAT NEURONAL PROTEIN"/>
    <property type="match status" value="1"/>
</dbReference>